<dbReference type="GO" id="GO:0060070">
    <property type="term" value="P:canonical Wnt signaling pathway"/>
    <property type="evidence" value="ECO:0007669"/>
    <property type="project" value="TreeGrafter"/>
</dbReference>
<dbReference type="AlphaFoldDB" id="Q4H119"/>
<feature type="compositionally biased region" description="Polar residues" evidence="10">
    <location>
        <begin position="1"/>
        <end position="12"/>
    </location>
</feature>
<evidence type="ECO:0000256" key="9">
    <source>
        <dbReference type="PROSITE-ProRule" id="PRU00267"/>
    </source>
</evidence>
<feature type="region of interest" description="Disordered" evidence="10">
    <location>
        <begin position="283"/>
        <end position="305"/>
    </location>
</feature>
<reference evidence="12" key="1">
    <citation type="journal article" date="2007" name="Cell Biol. Int.">
        <title>Isolation and characterization of Wnt pathway-related genes from Porifera.</title>
        <authorList>
            <person name="Adell T."/>
            <person name="Thakur A.N."/>
            <person name="Mueller W.E.G."/>
        </authorList>
    </citation>
    <scope>NUCLEOTIDE SEQUENCE</scope>
</reference>
<comment type="subcellular location">
    <subcellularLocation>
        <location evidence="1">Nucleus</location>
    </subcellularLocation>
</comment>
<dbReference type="SMART" id="SM00398">
    <property type="entry name" value="HMG"/>
    <property type="match status" value="1"/>
</dbReference>
<comment type="similarity">
    <text evidence="2">Belongs to the TCF/LEF family.</text>
</comment>
<dbReference type="GO" id="GO:0000785">
    <property type="term" value="C:chromatin"/>
    <property type="evidence" value="ECO:0007669"/>
    <property type="project" value="TreeGrafter"/>
</dbReference>
<keyword evidence="8 9" id="KW-0539">Nucleus</keyword>
<dbReference type="InterPro" id="IPR009071">
    <property type="entry name" value="HMG_box_dom"/>
</dbReference>
<evidence type="ECO:0000259" key="11">
    <source>
        <dbReference type="PROSITE" id="PS50118"/>
    </source>
</evidence>
<evidence type="ECO:0000256" key="4">
    <source>
        <dbReference type="ARBA" id="ARBA00023015"/>
    </source>
</evidence>
<keyword evidence="7" id="KW-0804">Transcription</keyword>
<evidence type="ECO:0000313" key="12">
    <source>
        <dbReference type="EMBL" id="CAH04889.1"/>
    </source>
</evidence>
<dbReference type="PANTHER" id="PTHR10373">
    <property type="entry name" value="TRANSCRIPTION FACTOR 7 FAMILY MEMBER"/>
    <property type="match status" value="1"/>
</dbReference>
<sequence>MSTSGGANTSGANPDDYSQDTVMVFNHEGDGENTEHLKSMDLHDVKTALEKDAEQDETPGSAGKASSPGQTSAATTSSGLPQTTLRPIIQPMLYANSFMVPPFATAGTPIYAGLRPIKMEGSDWKVSQAQVAGIPYGYPAAGFLPVDQSGGIRPAGYPFMIPGQYVAAQMPYQQFTTFGQPVAPNATVQPNSGLVQPQVKEKKPHIKKPLNAFMIFMKTKRAEVIKECTLKESAAINQILGKMWHALDRSEQAKYYEMAREERARHMQMYPGWSARDNYAIHKKRRKRKAKNEKNDDDAEGGSSDNCALLDSEGLKCAEKFGEEQTDNWCGVCRRKKRCVKRTEEDDELFNNDVTDVTKNSNMATILGTIGKESIQESAYVTADPGNHEDIMTSSQSIQSDSNIIQAPITLQTIPT</sequence>
<dbReference type="PANTHER" id="PTHR10373:SF38">
    <property type="entry name" value="PROTEIN PANGOLIN, ISOFORM J"/>
    <property type="match status" value="1"/>
</dbReference>
<dbReference type="Pfam" id="PF00505">
    <property type="entry name" value="HMG_box"/>
    <property type="match status" value="1"/>
</dbReference>
<dbReference type="FunFam" id="1.10.30.10:FF:000001">
    <property type="entry name" value="transcription factor 7 isoform X2"/>
    <property type="match status" value="1"/>
</dbReference>
<dbReference type="PROSITE" id="PS50118">
    <property type="entry name" value="HMG_BOX_2"/>
    <property type="match status" value="1"/>
</dbReference>
<dbReference type="EMBL" id="AJ784430">
    <property type="protein sequence ID" value="CAH04889.1"/>
    <property type="molecule type" value="mRNA"/>
</dbReference>
<keyword evidence="5 9" id="KW-0238">DNA-binding</keyword>
<dbReference type="GO" id="GO:0000981">
    <property type="term" value="F:DNA-binding transcription factor activity, RNA polymerase II-specific"/>
    <property type="evidence" value="ECO:0007669"/>
    <property type="project" value="TreeGrafter"/>
</dbReference>
<evidence type="ECO:0000256" key="6">
    <source>
        <dbReference type="ARBA" id="ARBA00023159"/>
    </source>
</evidence>
<dbReference type="GO" id="GO:0000978">
    <property type="term" value="F:RNA polymerase II cis-regulatory region sequence-specific DNA binding"/>
    <property type="evidence" value="ECO:0007669"/>
    <property type="project" value="TreeGrafter"/>
</dbReference>
<dbReference type="InterPro" id="IPR036910">
    <property type="entry name" value="HMG_box_dom_sf"/>
</dbReference>
<feature type="domain" description="HMG box" evidence="11">
    <location>
        <begin position="206"/>
        <end position="274"/>
    </location>
</feature>
<feature type="compositionally biased region" description="Polar residues" evidence="10">
    <location>
        <begin position="67"/>
        <end position="82"/>
    </location>
</feature>
<dbReference type="InterPro" id="IPR024940">
    <property type="entry name" value="TCF/LEF"/>
</dbReference>
<evidence type="ECO:0000256" key="10">
    <source>
        <dbReference type="SAM" id="MobiDB-lite"/>
    </source>
</evidence>
<protein>
    <submittedName>
        <fullName evidence="12">TCF/LEF transcription factor</fullName>
    </submittedName>
</protein>
<dbReference type="SMART" id="SM01366">
    <property type="entry name" value="c-clamp"/>
    <property type="match status" value="1"/>
</dbReference>
<gene>
    <name evidence="12" type="primary">tcf</name>
</gene>
<keyword evidence="6" id="KW-0010">Activator</keyword>
<evidence type="ECO:0000256" key="1">
    <source>
        <dbReference type="ARBA" id="ARBA00004123"/>
    </source>
</evidence>
<dbReference type="SUPFAM" id="SSF47095">
    <property type="entry name" value="HMG-box"/>
    <property type="match status" value="1"/>
</dbReference>
<dbReference type="CDD" id="cd21996">
    <property type="entry name" value="HMG-box_TCF7-like"/>
    <property type="match status" value="1"/>
</dbReference>
<evidence type="ECO:0000256" key="3">
    <source>
        <dbReference type="ARBA" id="ARBA00022687"/>
    </source>
</evidence>
<feature type="DNA-binding region" description="HMG box" evidence="9">
    <location>
        <begin position="206"/>
        <end position="274"/>
    </location>
</feature>
<dbReference type="GO" id="GO:1990907">
    <property type="term" value="C:beta-catenin-TCF complex"/>
    <property type="evidence" value="ECO:0007669"/>
    <property type="project" value="TreeGrafter"/>
</dbReference>
<keyword evidence="4" id="KW-0805">Transcription regulation</keyword>
<evidence type="ECO:0000256" key="7">
    <source>
        <dbReference type="ARBA" id="ARBA00023163"/>
    </source>
</evidence>
<evidence type="ECO:0000256" key="5">
    <source>
        <dbReference type="ARBA" id="ARBA00023125"/>
    </source>
</evidence>
<evidence type="ECO:0000256" key="2">
    <source>
        <dbReference type="ARBA" id="ARBA00006569"/>
    </source>
</evidence>
<evidence type="ECO:0000256" key="8">
    <source>
        <dbReference type="ARBA" id="ARBA00023242"/>
    </source>
</evidence>
<feature type="compositionally biased region" description="Basic and acidic residues" evidence="10">
    <location>
        <begin position="27"/>
        <end position="52"/>
    </location>
</feature>
<dbReference type="Gene3D" id="1.10.30.10">
    <property type="entry name" value="High mobility group box domain"/>
    <property type="match status" value="1"/>
</dbReference>
<keyword evidence="3" id="KW-0879">Wnt signaling pathway</keyword>
<accession>Q4H119</accession>
<organism evidence="12">
    <name type="scientific">Suberites domuncula</name>
    <name type="common">Sponge</name>
    <dbReference type="NCBI Taxonomy" id="55567"/>
    <lineage>
        <taxon>Eukaryota</taxon>
        <taxon>Metazoa</taxon>
        <taxon>Porifera</taxon>
        <taxon>Demospongiae</taxon>
        <taxon>Heteroscleromorpha</taxon>
        <taxon>Suberitida</taxon>
        <taxon>Suberitidae</taxon>
        <taxon>Suberites</taxon>
    </lineage>
</organism>
<proteinExistence type="evidence at transcript level"/>
<feature type="region of interest" description="Disordered" evidence="10">
    <location>
        <begin position="1"/>
        <end position="82"/>
    </location>
</feature>
<name>Q4H119_SUBDO</name>